<dbReference type="OrthoDB" id="548795at2759"/>
<protein>
    <submittedName>
        <fullName evidence="2">Uncharacterized protein</fullName>
    </submittedName>
</protein>
<sequence>MPNTVAPISIPAGAAAPDTRRRSSISGFKRSSVAPVAGGEDKRTSLLDVTRDNLVKQGKTFILYRVIVCGKLDDSSKKTEISSHYQRFFKVFQNDSELITGMLLMFQDTYVHVLEASEKVVTAFLRELRGILPASFPRTPEVFQTPPDSSNPSPNNNNNNAAAAAAENASLAIGSSFSSSIRNQYFSASKVLLLAGDVSGRTYSFWASRSIELGAGAAPYYVDEMMFNEENLERTIAKLCVDITSIGIGLSSLSKADLKQAMEDMASKFEDVLPRNEMIKYIMNECHAMTTVQEWAEIYDSHMEVAQTTEHVWPAPKMIEV</sequence>
<gene>
    <name evidence="2" type="ORF">BCR33DRAFT_717770</name>
</gene>
<organism evidence="2 3">
    <name type="scientific">Rhizoclosmatium globosum</name>
    <dbReference type="NCBI Taxonomy" id="329046"/>
    <lineage>
        <taxon>Eukaryota</taxon>
        <taxon>Fungi</taxon>
        <taxon>Fungi incertae sedis</taxon>
        <taxon>Chytridiomycota</taxon>
        <taxon>Chytridiomycota incertae sedis</taxon>
        <taxon>Chytridiomycetes</taxon>
        <taxon>Chytridiales</taxon>
        <taxon>Chytriomycetaceae</taxon>
        <taxon>Rhizoclosmatium</taxon>
    </lineage>
</organism>
<dbReference type="AlphaFoldDB" id="A0A1Y2C7N2"/>
<reference evidence="2 3" key="1">
    <citation type="submission" date="2016-07" db="EMBL/GenBank/DDBJ databases">
        <title>Pervasive Adenine N6-methylation of Active Genes in Fungi.</title>
        <authorList>
            <consortium name="DOE Joint Genome Institute"/>
            <person name="Mondo S.J."/>
            <person name="Dannebaum R.O."/>
            <person name="Kuo R.C."/>
            <person name="Labutti K."/>
            <person name="Haridas S."/>
            <person name="Kuo A."/>
            <person name="Salamov A."/>
            <person name="Ahrendt S.R."/>
            <person name="Lipzen A."/>
            <person name="Sullivan W."/>
            <person name="Andreopoulos W.B."/>
            <person name="Clum A."/>
            <person name="Lindquist E."/>
            <person name="Daum C."/>
            <person name="Ramamoorthy G.K."/>
            <person name="Gryganskyi A."/>
            <person name="Culley D."/>
            <person name="Magnuson J.K."/>
            <person name="James T.Y."/>
            <person name="O'Malley M.A."/>
            <person name="Stajich J.E."/>
            <person name="Spatafora J.W."/>
            <person name="Visel A."/>
            <person name="Grigoriev I.V."/>
        </authorList>
    </citation>
    <scope>NUCLEOTIDE SEQUENCE [LARGE SCALE GENOMIC DNA]</scope>
    <source>
        <strain evidence="2 3">JEL800</strain>
    </source>
</reference>
<evidence type="ECO:0000256" key="1">
    <source>
        <dbReference type="SAM" id="MobiDB-lite"/>
    </source>
</evidence>
<keyword evidence="3" id="KW-1185">Reference proteome</keyword>
<dbReference type="InterPro" id="IPR055308">
    <property type="entry name" value="TEX47-like"/>
</dbReference>
<comment type="caution">
    <text evidence="2">The sequence shown here is derived from an EMBL/GenBank/DDBJ whole genome shotgun (WGS) entry which is preliminary data.</text>
</comment>
<feature type="compositionally biased region" description="Low complexity" evidence="1">
    <location>
        <begin position="146"/>
        <end position="160"/>
    </location>
</feature>
<dbReference type="EMBL" id="MCGO01000026">
    <property type="protein sequence ID" value="ORY43039.1"/>
    <property type="molecule type" value="Genomic_DNA"/>
</dbReference>
<evidence type="ECO:0000313" key="2">
    <source>
        <dbReference type="EMBL" id="ORY43039.1"/>
    </source>
</evidence>
<proteinExistence type="predicted"/>
<evidence type="ECO:0000313" key="3">
    <source>
        <dbReference type="Proteomes" id="UP000193642"/>
    </source>
</evidence>
<dbReference type="Proteomes" id="UP000193642">
    <property type="component" value="Unassembled WGS sequence"/>
</dbReference>
<dbReference type="PANTHER" id="PTHR34035:SF1">
    <property type="entry name" value="TESTIS-EXPRESSED PROTEIN 47"/>
    <property type="match status" value="1"/>
</dbReference>
<feature type="region of interest" description="Disordered" evidence="1">
    <location>
        <begin position="139"/>
        <end position="160"/>
    </location>
</feature>
<accession>A0A1Y2C7N2</accession>
<dbReference type="PANTHER" id="PTHR34035">
    <property type="entry name" value="TESTIS-EXPRESSED PROTEIN 47"/>
    <property type="match status" value="1"/>
</dbReference>
<dbReference type="Pfam" id="PF24787">
    <property type="entry name" value="TEX47"/>
    <property type="match status" value="2"/>
</dbReference>
<name>A0A1Y2C7N2_9FUNG</name>